<feature type="region of interest" description="Disordered" evidence="2">
    <location>
        <begin position="1"/>
        <end position="42"/>
    </location>
</feature>
<feature type="compositionally biased region" description="Basic and acidic residues" evidence="2">
    <location>
        <begin position="196"/>
        <end position="206"/>
    </location>
</feature>
<evidence type="ECO:0000256" key="3">
    <source>
        <dbReference type="SAM" id="Phobius"/>
    </source>
</evidence>
<protein>
    <submittedName>
        <fullName evidence="4">Uncharacterized protein</fullName>
    </submittedName>
</protein>
<dbReference type="PANTHER" id="PTHR42032">
    <property type="entry name" value="YALI0E30679P"/>
    <property type="match status" value="1"/>
</dbReference>
<keyword evidence="3" id="KW-1133">Transmembrane helix</keyword>
<dbReference type="Proteomes" id="UP001148614">
    <property type="component" value="Unassembled WGS sequence"/>
</dbReference>
<evidence type="ECO:0000313" key="4">
    <source>
        <dbReference type="EMBL" id="KAJ3565109.1"/>
    </source>
</evidence>
<comment type="caution">
    <text evidence="4">The sequence shown here is derived from an EMBL/GenBank/DDBJ whole genome shotgun (WGS) entry which is preliminary data.</text>
</comment>
<evidence type="ECO:0000313" key="5">
    <source>
        <dbReference type="Proteomes" id="UP001148614"/>
    </source>
</evidence>
<keyword evidence="5" id="KW-1185">Reference proteome</keyword>
<feature type="region of interest" description="Disordered" evidence="2">
    <location>
        <begin position="175"/>
        <end position="206"/>
    </location>
</feature>
<name>A0A9W8NAC2_9PEZI</name>
<dbReference type="AlphaFoldDB" id="A0A9W8NAC2"/>
<evidence type="ECO:0000256" key="2">
    <source>
        <dbReference type="SAM" id="MobiDB-lite"/>
    </source>
</evidence>
<keyword evidence="3" id="KW-0472">Membrane</keyword>
<accession>A0A9W8NAC2</accession>
<dbReference type="PANTHER" id="PTHR42032:SF1">
    <property type="entry name" value="YALI0E30679P"/>
    <property type="match status" value="1"/>
</dbReference>
<reference evidence="4" key="1">
    <citation type="submission" date="2022-07" db="EMBL/GenBank/DDBJ databases">
        <title>Genome Sequence of Xylaria arbuscula.</title>
        <authorList>
            <person name="Buettner E."/>
        </authorList>
    </citation>
    <scope>NUCLEOTIDE SEQUENCE</scope>
    <source>
        <strain evidence="4">VT107</strain>
    </source>
</reference>
<proteinExistence type="predicted"/>
<dbReference type="VEuPathDB" id="FungiDB:F4678DRAFT_98550"/>
<sequence>MTATPRPRRQPSMLPALSVPRPNDPLSTSKQPPPPFAFRRAATIGQPPQLRRRLNGFHPPSSAENQNAFANLRRRSSTYSDYLETSADELLNPSKSNAEEDQKSMFVYIPLTLALLPAIAGLFFENGSAFFTDLILLTLAAVFLHWSVTQPWDWYHSAQQVRVIQDEVLSESVFESESDLESPSPSAAVTLDDVPEEKGKEKEEAEVKIELPPRDRNAKWEARQRAAVNELYIHEIVALAWCFVFPMLGAYLLHTIRGQLSRPSEGLVSDYNLTIFLCAAEVRPVAHLIRMLQSRTLHVQAIVAQNPHVQKTVTSEEIRALNDRLDTLEARSVASRDDVRSNGVEHEAPQKLVESTVGREFRKSVQPELEALNRAMRRYEKKLNLLANQTDNKIEYVEYRLNDALALAAVAAKNSKSQPSLVGWLLGKITMVVMLPVQAVGAAILLPLRTISALFRRGEQQRITGRAQRSLRNSKAPLVHSRNGPDRASTRMSRK</sequence>
<feature type="transmembrane region" description="Helical" evidence="3">
    <location>
        <begin position="105"/>
        <end position="124"/>
    </location>
</feature>
<evidence type="ECO:0000256" key="1">
    <source>
        <dbReference type="SAM" id="Coils"/>
    </source>
</evidence>
<gene>
    <name evidence="4" type="ORF">NPX13_g7615</name>
</gene>
<feature type="transmembrane region" description="Helical" evidence="3">
    <location>
        <begin position="130"/>
        <end position="148"/>
    </location>
</feature>
<feature type="region of interest" description="Disordered" evidence="2">
    <location>
        <begin position="464"/>
        <end position="495"/>
    </location>
</feature>
<organism evidence="4 5">
    <name type="scientific">Xylaria arbuscula</name>
    <dbReference type="NCBI Taxonomy" id="114810"/>
    <lineage>
        <taxon>Eukaryota</taxon>
        <taxon>Fungi</taxon>
        <taxon>Dikarya</taxon>
        <taxon>Ascomycota</taxon>
        <taxon>Pezizomycotina</taxon>
        <taxon>Sordariomycetes</taxon>
        <taxon>Xylariomycetidae</taxon>
        <taxon>Xylariales</taxon>
        <taxon>Xylariaceae</taxon>
        <taxon>Xylaria</taxon>
    </lineage>
</organism>
<dbReference type="EMBL" id="JANPWZ010001529">
    <property type="protein sequence ID" value="KAJ3565109.1"/>
    <property type="molecule type" value="Genomic_DNA"/>
</dbReference>
<feature type="coiled-coil region" evidence="1">
    <location>
        <begin position="311"/>
        <end position="338"/>
    </location>
</feature>
<feature type="transmembrane region" description="Helical" evidence="3">
    <location>
        <begin position="231"/>
        <end position="253"/>
    </location>
</feature>
<keyword evidence="1" id="KW-0175">Coiled coil</keyword>
<keyword evidence="3" id="KW-0812">Transmembrane</keyword>